<dbReference type="InterPro" id="IPR038494">
    <property type="entry name" value="IGPD_sf"/>
</dbReference>
<dbReference type="SUPFAM" id="SSF54211">
    <property type="entry name" value="Ribosomal protein S5 domain 2-like"/>
    <property type="match status" value="2"/>
</dbReference>
<keyword evidence="9" id="KW-1185">Reference proteome</keyword>
<name>A0AAE3ISV9_9BACI</name>
<dbReference type="RefSeq" id="WP_263073034.1">
    <property type="nucleotide sequence ID" value="NZ_JAOUSF010000003.1"/>
</dbReference>
<dbReference type="Pfam" id="PF00475">
    <property type="entry name" value="IGPD"/>
    <property type="match status" value="1"/>
</dbReference>
<dbReference type="Gene3D" id="3.30.230.40">
    <property type="entry name" value="Imidazole glycerol phosphate dehydratase, domain 1"/>
    <property type="match status" value="2"/>
</dbReference>
<dbReference type="EC" id="4.2.1.19" evidence="6 7"/>
<evidence type="ECO:0000256" key="7">
    <source>
        <dbReference type="RuleBase" id="RU000599"/>
    </source>
</evidence>
<dbReference type="PROSITE" id="PS00954">
    <property type="entry name" value="IGP_DEHYDRATASE_1"/>
    <property type="match status" value="1"/>
</dbReference>
<reference evidence="8" key="1">
    <citation type="submission" date="2022-10" db="EMBL/GenBank/DDBJ databases">
        <title>Description of Fervidibacillus gen. nov. in the family Fervidibacillaceae fam. nov. with two species, Fervidibacillus albus sp. nov., and Fervidibacillus halotolerans sp. nov., isolated from tidal flat sediments.</title>
        <authorList>
            <person name="Kwon K.K."/>
            <person name="Yang S.-H."/>
        </authorList>
    </citation>
    <scope>NUCLEOTIDE SEQUENCE</scope>
    <source>
        <strain evidence="8">JCM 19140</strain>
    </source>
</reference>
<dbReference type="AlphaFoldDB" id="A0AAE3ISV9"/>
<comment type="pathway">
    <text evidence="1 6 7">Amino-acid biosynthesis; L-histidine biosynthesis; L-histidine from 5-phospho-alpha-D-ribose 1-diphosphate: step 6/9.</text>
</comment>
<dbReference type="FunFam" id="3.30.230.40:FF:000003">
    <property type="entry name" value="Imidazoleglycerol-phosphate dehydratase HisB"/>
    <property type="match status" value="1"/>
</dbReference>
<dbReference type="PROSITE" id="PS00955">
    <property type="entry name" value="IGP_DEHYDRATASE_2"/>
    <property type="match status" value="1"/>
</dbReference>
<gene>
    <name evidence="6 8" type="primary">hisB</name>
    <name evidence="8" type="ORF">OEV98_09485</name>
</gene>
<evidence type="ECO:0000256" key="2">
    <source>
        <dbReference type="ARBA" id="ARBA00016664"/>
    </source>
</evidence>
<comment type="catalytic activity">
    <reaction evidence="6 7">
        <text>D-erythro-1-(imidazol-4-yl)glycerol 3-phosphate = 3-(imidazol-4-yl)-2-oxopropyl phosphate + H2O</text>
        <dbReference type="Rhea" id="RHEA:11040"/>
        <dbReference type="ChEBI" id="CHEBI:15377"/>
        <dbReference type="ChEBI" id="CHEBI:57766"/>
        <dbReference type="ChEBI" id="CHEBI:58278"/>
        <dbReference type="EC" id="4.2.1.19"/>
    </reaction>
</comment>
<dbReference type="PANTHER" id="PTHR23133:SF2">
    <property type="entry name" value="IMIDAZOLEGLYCEROL-PHOSPHATE DEHYDRATASE"/>
    <property type="match status" value="1"/>
</dbReference>
<evidence type="ECO:0000256" key="3">
    <source>
        <dbReference type="ARBA" id="ARBA00022605"/>
    </source>
</evidence>
<protein>
    <recommendedName>
        <fullName evidence="2 6">Imidazoleglycerol-phosphate dehydratase</fullName>
        <shortName evidence="6">IGPD</shortName>
        <ecNumber evidence="6 7">4.2.1.19</ecNumber>
    </recommendedName>
</protein>
<dbReference type="InterPro" id="IPR020568">
    <property type="entry name" value="Ribosomal_Su5_D2-typ_SF"/>
</dbReference>
<sequence>MRTATITRETAETSIKLQLYLDGTGTATLHTGIGFFNHMLILMAKHGFLDLDVKCKGDLDVDFHHTVEDIGIVLGKAFAEALGEKQGITRYATAFTPMDEALSLVSLDISGRPYLYFEAEFPTEKVGDFDTELVEEFFRAFVNQAGVTLHIKLLHGKNSHHIIESIFKGFGRVIDEASTIDTRITGVRSTKGML</sequence>
<evidence type="ECO:0000256" key="5">
    <source>
        <dbReference type="ARBA" id="ARBA00023239"/>
    </source>
</evidence>
<comment type="subcellular location">
    <subcellularLocation>
        <location evidence="6 7">Cytoplasm</location>
    </subcellularLocation>
</comment>
<evidence type="ECO:0000256" key="6">
    <source>
        <dbReference type="HAMAP-Rule" id="MF_00076"/>
    </source>
</evidence>
<evidence type="ECO:0000256" key="1">
    <source>
        <dbReference type="ARBA" id="ARBA00005047"/>
    </source>
</evidence>
<dbReference type="PANTHER" id="PTHR23133">
    <property type="entry name" value="IMIDAZOLEGLYCEROL-PHOSPHATE DEHYDRATASE HIS7"/>
    <property type="match status" value="1"/>
</dbReference>
<evidence type="ECO:0000313" key="9">
    <source>
        <dbReference type="Proteomes" id="UP001209318"/>
    </source>
</evidence>
<dbReference type="InterPro" id="IPR000807">
    <property type="entry name" value="ImidazoleglycerolP_deHydtase"/>
</dbReference>
<dbReference type="InterPro" id="IPR020565">
    <property type="entry name" value="ImidazoleglycerP_deHydtase_CS"/>
</dbReference>
<dbReference type="NCBIfam" id="NF002111">
    <property type="entry name" value="PRK00951.2-1"/>
    <property type="match status" value="1"/>
</dbReference>
<dbReference type="GO" id="GO:0000105">
    <property type="term" value="P:L-histidine biosynthetic process"/>
    <property type="evidence" value="ECO:0007669"/>
    <property type="project" value="UniProtKB-UniRule"/>
</dbReference>
<dbReference type="GO" id="GO:0005737">
    <property type="term" value="C:cytoplasm"/>
    <property type="evidence" value="ECO:0007669"/>
    <property type="project" value="UniProtKB-SubCell"/>
</dbReference>
<dbReference type="Proteomes" id="UP001209318">
    <property type="component" value="Unassembled WGS sequence"/>
</dbReference>
<accession>A0AAE3ISV9</accession>
<dbReference type="GO" id="GO:0004424">
    <property type="term" value="F:imidazoleglycerol-phosphate dehydratase activity"/>
    <property type="evidence" value="ECO:0007669"/>
    <property type="project" value="UniProtKB-UniRule"/>
</dbReference>
<dbReference type="HAMAP" id="MF_00076">
    <property type="entry name" value="HisB"/>
    <property type="match status" value="1"/>
</dbReference>
<dbReference type="NCBIfam" id="NF002115">
    <property type="entry name" value="PRK00951.2-5"/>
    <property type="match status" value="1"/>
</dbReference>
<organism evidence="8 9">
    <name type="scientific">Perspicuibacillus lycopersici</name>
    <dbReference type="NCBI Taxonomy" id="1325689"/>
    <lineage>
        <taxon>Bacteria</taxon>
        <taxon>Bacillati</taxon>
        <taxon>Bacillota</taxon>
        <taxon>Bacilli</taxon>
        <taxon>Bacillales</taxon>
        <taxon>Bacillaceae</taxon>
        <taxon>Perspicuibacillus</taxon>
    </lineage>
</organism>
<dbReference type="EMBL" id="JAOUSF010000003">
    <property type="protein sequence ID" value="MCU9613792.1"/>
    <property type="molecule type" value="Genomic_DNA"/>
</dbReference>
<evidence type="ECO:0000256" key="4">
    <source>
        <dbReference type="ARBA" id="ARBA00023102"/>
    </source>
</evidence>
<dbReference type="FunFam" id="3.30.230.40:FF:000001">
    <property type="entry name" value="Imidazoleglycerol-phosphate dehydratase HisB"/>
    <property type="match status" value="1"/>
</dbReference>
<keyword evidence="5 6" id="KW-0456">Lyase</keyword>
<evidence type="ECO:0000313" key="8">
    <source>
        <dbReference type="EMBL" id="MCU9613792.1"/>
    </source>
</evidence>
<keyword evidence="4 6" id="KW-0368">Histidine biosynthesis</keyword>
<comment type="similarity">
    <text evidence="6 7">Belongs to the imidazoleglycerol-phosphate dehydratase family.</text>
</comment>
<proteinExistence type="inferred from homology"/>
<comment type="caution">
    <text evidence="8">The sequence shown here is derived from an EMBL/GenBank/DDBJ whole genome shotgun (WGS) entry which is preliminary data.</text>
</comment>
<dbReference type="NCBIfam" id="NF002107">
    <property type="entry name" value="PRK00951.1-2"/>
    <property type="match status" value="1"/>
</dbReference>
<dbReference type="NCBIfam" id="NF002114">
    <property type="entry name" value="PRK00951.2-4"/>
    <property type="match status" value="1"/>
</dbReference>
<dbReference type="CDD" id="cd07914">
    <property type="entry name" value="IGPD"/>
    <property type="match status" value="1"/>
</dbReference>
<keyword evidence="3 6" id="KW-0028">Amino-acid biosynthesis</keyword>
<keyword evidence="6" id="KW-0963">Cytoplasm</keyword>